<protein>
    <recommendedName>
        <fullName evidence="1">Reverse transcriptase Ty1/copia-type domain-containing protein</fullName>
    </recommendedName>
</protein>
<proteinExistence type="predicted"/>
<dbReference type="InterPro" id="IPR043502">
    <property type="entry name" value="DNA/RNA_pol_sf"/>
</dbReference>
<dbReference type="Proteomes" id="UP001162060">
    <property type="component" value="Unassembled WGS sequence"/>
</dbReference>
<dbReference type="SUPFAM" id="SSF56672">
    <property type="entry name" value="DNA/RNA polymerases"/>
    <property type="match status" value="1"/>
</dbReference>
<evidence type="ECO:0000313" key="3">
    <source>
        <dbReference type="Proteomes" id="UP001162060"/>
    </source>
</evidence>
<evidence type="ECO:0000259" key="1">
    <source>
        <dbReference type="Pfam" id="PF07727"/>
    </source>
</evidence>
<dbReference type="EMBL" id="CAKLBY020000310">
    <property type="protein sequence ID" value="CAK7944812.1"/>
    <property type="molecule type" value="Genomic_DNA"/>
</dbReference>
<dbReference type="InterPro" id="IPR013103">
    <property type="entry name" value="RVT_2"/>
</dbReference>
<organism evidence="2 3">
    <name type="scientific">Peronospora matthiolae</name>
    <dbReference type="NCBI Taxonomy" id="2874970"/>
    <lineage>
        <taxon>Eukaryota</taxon>
        <taxon>Sar</taxon>
        <taxon>Stramenopiles</taxon>
        <taxon>Oomycota</taxon>
        <taxon>Peronosporomycetes</taxon>
        <taxon>Peronosporales</taxon>
        <taxon>Peronosporaceae</taxon>
        <taxon>Peronospora</taxon>
    </lineage>
</organism>
<evidence type="ECO:0000313" key="2">
    <source>
        <dbReference type="EMBL" id="CAK7944812.1"/>
    </source>
</evidence>
<sequence>MDSVGELPTTFKSAMESSDAVKWKEACDSEMESLRKTKTWDLVPLPKGRKAIGNRWVFRVKENQAGEVERFKARLVAKGFFQKRGIDYDEIFAPVAKFTSIRILFSLAAKFSLSVHQMDVKTAFLNGLLDEDIYMVQPDGHVDGDHPDFVFQLKRSLYGLKQSPRMWNQTINKFMLELYFKICGTDHCIYVKRADQDMISVALYVDDLASRATTTSCRSQQRSRWVIVLT</sequence>
<dbReference type="Pfam" id="PF07727">
    <property type="entry name" value="RVT_2"/>
    <property type="match status" value="1"/>
</dbReference>
<comment type="caution">
    <text evidence="2">The sequence shown here is derived from an EMBL/GenBank/DDBJ whole genome shotgun (WGS) entry which is preliminary data.</text>
</comment>
<feature type="domain" description="Reverse transcriptase Ty1/copia-type" evidence="1">
    <location>
        <begin position="38"/>
        <end position="209"/>
    </location>
</feature>
<accession>A0AAV1VF38</accession>
<name>A0AAV1VF38_9STRA</name>
<gene>
    <name evidence="2" type="ORF">PM001_LOCUS29962</name>
</gene>
<reference evidence="2" key="1">
    <citation type="submission" date="2024-01" db="EMBL/GenBank/DDBJ databases">
        <authorList>
            <person name="Webb A."/>
        </authorList>
    </citation>
    <scope>NUCLEOTIDE SEQUENCE</scope>
    <source>
        <strain evidence="2">Pm1</strain>
    </source>
</reference>
<dbReference type="AlphaFoldDB" id="A0AAV1VF38"/>